<evidence type="ECO:0000256" key="1">
    <source>
        <dbReference type="SAM" id="MobiDB-lite"/>
    </source>
</evidence>
<dbReference type="EMBL" id="MU070220">
    <property type="protein sequence ID" value="KAF5828968.1"/>
    <property type="molecule type" value="Genomic_DNA"/>
</dbReference>
<sequence>MAHFRTLQHLSVSGRVDSRGALLPCKHTMPCPPSHARLVISAMAAADDSRRPGGRARFPSSQGTPTESAAAPPQSPDVERPSNGAGRVSSSASVEEPPSTLNDVLERPSGGSSRVSMPSSGNGNPGDNGSISGGPGGNSSGGGSGPNPKQGGSSGGGGDFLKPLLTWGVLYAFLASIAWLGSKSLVRPFPSTPSCCSGQSRA</sequence>
<feature type="compositionally biased region" description="Low complexity" evidence="1">
    <location>
        <begin position="109"/>
        <end position="122"/>
    </location>
</feature>
<proteinExistence type="predicted"/>
<evidence type="ECO:0000313" key="3">
    <source>
        <dbReference type="Proteomes" id="UP000815325"/>
    </source>
</evidence>
<feature type="compositionally biased region" description="Gly residues" evidence="1">
    <location>
        <begin position="123"/>
        <end position="145"/>
    </location>
</feature>
<reference evidence="2" key="1">
    <citation type="submission" date="2017-08" db="EMBL/GenBank/DDBJ databases">
        <authorList>
            <person name="Polle J.E."/>
            <person name="Barry K."/>
            <person name="Cushman J."/>
            <person name="Schmutz J."/>
            <person name="Tran D."/>
            <person name="Hathwaick L.T."/>
            <person name="Yim W.C."/>
            <person name="Jenkins J."/>
            <person name="Mckie-Krisberg Z.M."/>
            <person name="Prochnik S."/>
            <person name="Lindquist E."/>
            <person name="Dockter R.B."/>
            <person name="Adam C."/>
            <person name="Molina H."/>
            <person name="Bunkerborg J."/>
            <person name="Jin E."/>
            <person name="Buchheim M."/>
            <person name="Magnuson J."/>
        </authorList>
    </citation>
    <scope>NUCLEOTIDE SEQUENCE</scope>
    <source>
        <strain evidence="2">CCAP 19/18</strain>
    </source>
</reference>
<dbReference type="Proteomes" id="UP000815325">
    <property type="component" value="Unassembled WGS sequence"/>
</dbReference>
<name>A0ABQ7G2Y2_DUNSA</name>
<protein>
    <recommendedName>
        <fullName evidence="4">Encoded protein</fullName>
    </recommendedName>
</protein>
<feature type="region of interest" description="Disordered" evidence="1">
    <location>
        <begin position="45"/>
        <end position="159"/>
    </location>
</feature>
<accession>A0ABQ7G2Y2</accession>
<comment type="caution">
    <text evidence="2">The sequence shown here is derived from an EMBL/GenBank/DDBJ whole genome shotgun (WGS) entry which is preliminary data.</text>
</comment>
<evidence type="ECO:0008006" key="4">
    <source>
        <dbReference type="Google" id="ProtNLM"/>
    </source>
</evidence>
<gene>
    <name evidence="2" type="ORF">DUNSADRAFT_16747</name>
</gene>
<feature type="compositionally biased region" description="Low complexity" evidence="1">
    <location>
        <begin position="88"/>
        <end position="99"/>
    </location>
</feature>
<keyword evidence="3" id="KW-1185">Reference proteome</keyword>
<evidence type="ECO:0000313" key="2">
    <source>
        <dbReference type="EMBL" id="KAF5828968.1"/>
    </source>
</evidence>
<organism evidence="2 3">
    <name type="scientific">Dunaliella salina</name>
    <name type="common">Green alga</name>
    <name type="synonym">Protococcus salinus</name>
    <dbReference type="NCBI Taxonomy" id="3046"/>
    <lineage>
        <taxon>Eukaryota</taxon>
        <taxon>Viridiplantae</taxon>
        <taxon>Chlorophyta</taxon>
        <taxon>core chlorophytes</taxon>
        <taxon>Chlorophyceae</taxon>
        <taxon>CS clade</taxon>
        <taxon>Chlamydomonadales</taxon>
        <taxon>Dunaliellaceae</taxon>
        <taxon>Dunaliella</taxon>
    </lineage>
</organism>